<evidence type="ECO:0000256" key="8">
    <source>
        <dbReference type="ARBA" id="ARBA00023299"/>
    </source>
</evidence>
<comment type="catalytic activity">
    <reaction evidence="9 10">
        <text>(2R)-3-phosphoglycerate + NAD(+) = 3-phosphooxypyruvate + NADH + H(+)</text>
        <dbReference type="Rhea" id="RHEA:12641"/>
        <dbReference type="ChEBI" id="CHEBI:15378"/>
        <dbReference type="ChEBI" id="CHEBI:18110"/>
        <dbReference type="ChEBI" id="CHEBI:57540"/>
        <dbReference type="ChEBI" id="CHEBI:57945"/>
        <dbReference type="ChEBI" id="CHEBI:58272"/>
        <dbReference type="EC" id="1.1.1.95"/>
    </reaction>
</comment>
<dbReference type="CDD" id="cd12173">
    <property type="entry name" value="PGDH_4"/>
    <property type="match status" value="1"/>
</dbReference>
<evidence type="ECO:0000259" key="11">
    <source>
        <dbReference type="Pfam" id="PF00389"/>
    </source>
</evidence>
<feature type="domain" description="D-3-phosphoglycerate dehydrogenase ASB" evidence="13">
    <location>
        <begin position="323"/>
        <end position="440"/>
    </location>
</feature>
<gene>
    <name evidence="14" type="ORF">EWF95_08385</name>
</gene>
<dbReference type="InterPro" id="IPR006140">
    <property type="entry name" value="D-isomer_DH_NAD-bd"/>
</dbReference>
<dbReference type="Gene3D" id="3.30.70.260">
    <property type="match status" value="1"/>
</dbReference>
<keyword evidence="7 10" id="KW-0520">NAD</keyword>
<dbReference type="InterPro" id="IPR006139">
    <property type="entry name" value="D-isomer_2_OHA_DH_cat_dom"/>
</dbReference>
<dbReference type="CDD" id="cd04902">
    <property type="entry name" value="ACT_3PGDH-xct"/>
    <property type="match status" value="1"/>
</dbReference>
<sequence length="528" mass="56036">MKVLVTDPIDDAGLDRLREAGHEVQTEYEIDGDDLLAAVADANALIVRSGTDVNEAVFEAAEDLVIVGRAGIGVDNIDIEAATDHGVIVANAPQGNVRAAAEHTVAMAFAAARWIPQAHTRLKAGEWAKSDYLGREVNNKTLGIVGLGRVGQEVAKRLDSLGMDLVVFDPYISEERAAQFGAELIDDLDECLELADFVTIHTPLLPETENMIGSDELELLDDGFLINCARGGIVDEAALAEAVDNGPMAGAALDVFAEEPISEDSPLLDVDEIVVTPHLGASTEAAQENVAVDTADQVIAAFNDEPVLNALNAPSVDETAFPRIKPYLGLAETAGKIAANLLGERIESVEVHYEGDIAGEDVDLVTASALKGVFTPLEWQVNAVNAPQLAEDRGIDVTESKTRQTDDFQSLVSVTVEDGDKELTVSGTLFAGDDPRIVRIDGYRVDAIPSGHMVVARNKDAPGVIGFIGSVLGDNDINIAGMFNARETIGGEALTVYNLDVDVPEDVVAQLLADDRITDITAITLDDE</sequence>
<dbReference type="Gene3D" id="3.40.50.720">
    <property type="entry name" value="NAD(P)-binding Rossmann-like Domain"/>
    <property type="match status" value="2"/>
</dbReference>
<dbReference type="OrthoDB" id="7437at2157"/>
<evidence type="ECO:0000256" key="10">
    <source>
        <dbReference type="RuleBase" id="RU363003"/>
    </source>
</evidence>
<dbReference type="InterPro" id="IPR029009">
    <property type="entry name" value="ASB_dom_sf"/>
</dbReference>
<dbReference type="SUPFAM" id="SSF52283">
    <property type="entry name" value="Formate/glycerate dehydrogenase catalytic domain-like"/>
    <property type="match status" value="1"/>
</dbReference>
<feature type="domain" description="D-isomer specific 2-hydroxyacid dehydrogenase catalytic" evidence="11">
    <location>
        <begin position="3"/>
        <end position="312"/>
    </location>
</feature>
<comment type="pathway">
    <text evidence="1 10">Amino-acid biosynthesis; L-serine biosynthesis; L-serine from 3-phospho-D-glycerate: step 1/3.</text>
</comment>
<keyword evidence="8 10" id="KW-0718">Serine biosynthesis</keyword>
<dbReference type="Pfam" id="PF02826">
    <property type="entry name" value="2-Hacid_dh_C"/>
    <property type="match status" value="1"/>
</dbReference>
<protein>
    <recommendedName>
        <fullName evidence="4 10">D-3-phosphoglycerate dehydrogenase</fullName>
        <ecNumber evidence="3 10">1.1.1.95</ecNumber>
    </recommendedName>
</protein>
<feature type="domain" description="D-isomer specific 2-hydroxyacid dehydrogenase NAD-binding" evidence="12">
    <location>
        <begin position="105"/>
        <end position="280"/>
    </location>
</feature>
<evidence type="ECO:0000256" key="4">
    <source>
        <dbReference type="ARBA" id="ARBA00021582"/>
    </source>
</evidence>
<evidence type="ECO:0000259" key="12">
    <source>
        <dbReference type="Pfam" id="PF02826"/>
    </source>
</evidence>
<dbReference type="EC" id="1.1.1.95" evidence="3 10"/>
<keyword evidence="6 10" id="KW-0560">Oxidoreductase</keyword>
<dbReference type="EMBL" id="SESI01000002">
    <property type="protein sequence ID" value="TQQ80498.1"/>
    <property type="molecule type" value="Genomic_DNA"/>
</dbReference>
<dbReference type="AlphaFoldDB" id="A0A544QNK3"/>
<dbReference type="InterPro" id="IPR036291">
    <property type="entry name" value="NAD(P)-bd_dom_sf"/>
</dbReference>
<dbReference type="FunFam" id="3.40.50.720:FF:000021">
    <property type="entry name" value="D-3-phosphoglycerate dehydrogenase"/>
    <property type="match status" value="1"/>
</dbReference>
<evidence type="ECO:0000256" key="9">
    <source>
        <dbReference type="ARBA" id="ARBA00048731"/>
    </source>
</evidence>
<accession>A0A544QNK3</accession>
<dbReference type="PROSITE" id="PS00065">
    <property type="entry name" value="D_2_HYDROXYACID_DH_1"/>
    <property type="match status" value="1"/>
</dbReference>
<dbReference type="InterPro" id="IPR006236">
    <property type="entry name" value="PGDH"/>
</dbReference>
<reference evidence="14 15" key="1">
    <citation type="submission" date="2019-02" db="EMBL/GenBank/DDBJ databases">
        <title>Halonotius sp. a new haloqrchaeon isolated from saline water.</title>
        <authorList>
            <person name="Duran-Viseras A."/>
            <person name="Sanchez-Porro C."/>
            <person name="Ventosa A."/>
        </authorList>
    </citation>
    <scope>NUCLEOTIDE SEQUENCE [LARGE SCALE GENOMIC DNA]</scope>
    <source>
        <strain evidence="14 15">F9-27</strain>
    </source>
</reference>
<dbReference type="InterPro" id="IPR029752">
    <property type="entry name" value="D-isomer_DH_CS1"/>
</dbReference>
<dbReference type="Pfam" id="PF00389">
    <property type="entry name" value="2-Hacid_dh"/>
    <property type="match status" value="1"/>
</dbReference>
<dbReference type="InterPro" id="IPR050857">
    <property type="entry name" value="D-2-hydroxyacid_DH"/>
</dbReference>
<dbReference type="FunFam" id="3.30.1330.90:FF:000003">
    <property type="entry name" value="D-3-phosphoglycerate dehydrogenase"/>
    <property type="match status" value="1"/>
</dbReference>
<dbReference type="Proteomes" id="UP000315385">
    <property type="component" value="Unassembled WGS sequence"/>
</dbReference>
<dbReference type="NCBIfam" id="TIGR01327">
    <property type="entry name" value="PGDH"/>
    <property type="match status" value="1"/>
</dbReference>
<dbReference type="GO" id="GO:0051287">
    <property type="term" value="F:NAD binding"/>
    <property type="evidence" value="ECO:0007669"/>
    <property type="project" value="UniProtKB-UniRule"/>
</dbReference>
<proteinExistence type="inferred from homology"/>
<organism evidence="14 15">
    <name type="scientific">Halonotius roseus</name>
    <dbReference type="NCBI Taxonomy" id="2511997"/>
    <lineage>
        <taxon>Archaea</taxon>
        <taxon>Methanobacteriati</taxon>
        <taxon>Methanobacteriota</taxon>
        <taxon>Stenosarchaea group</taxon>
        <taxon>Halobacteria</taxon>
        <taxon>Halobacteriales</taxon>
        <taxon>Haloferacaceae</taxon>
        <taxon>Halonotius</taxon>
    </lineage>
</organism>
<dbReference type="PANTHER" id="PTHR42789:SF1">
    <property type="entry name" value="D-ISOMER SPECIFIC 2-HYDROXYACID DEHYDROGENASE FAMILY PROTEIN (AFU_ORTHOLOGUE AFUA_6G10090)"/>
    <property type="match status" value="1"/>
</dbReference>
<evidence type="ECO:0000256" key="5">
    <source>
        <dbReference type="ARBA" id="ARBA00022605"/>
    </source>
</evidence>
<evidence type="ECO:0000313" key="15">
    <source>
        <dbReference type="Proteomes" id="UP000315385"/>
    </source>
</evidence>
<keyword evidence="15" id="KW-1185">Reference proteome</keyword>
<dbReference type="Pfam" id="PF19304">
    <property type="entry name" value="PGDH_inter"/>
    <property type="match status" value="1"/>
</dbReference>
<name>A0A544QNK3_9EURY</name>
<dbReference type="InterPro" id="IPR045865">
    <property type="entry name" value="ACT-like_dom_sf"/>
</dbReference>
<comment type="caution">
    <text evidence="14">The sequence shown here is derived from an EMBL/GenBank/DDBJ whole genome shotgun (WGS) entry which is preliminary data.</text>
</comment>
<evidence type="ECO:0000256" key="3">
    <source>
        <dbReference type="ARBA" id="ARBA00013143"/>
    </source>
</evidence>
<evidence type="ECO:0000256" key="6">
    <source>
        <dbReference type="ARBA" id="ARBA00023002"/>
    </source>
</evidence>
<dbReference type="GO" id="GO:0006564">
    <property type="term" value="P:L-serine biosynthetic process"/>
    <property type="evidence" value="ECO:0007669"/>
    <property type="project" value="UniProtKB-UniRule"/>
</dbReference>
<dbReference type="Gene3D" id="3.30.1330.90">
    <property type="entry name" value="D-3-phosphoglycerate dehydrogenase, domain 3"/>
    <property type="match status" value="1"/>
</dbReference>
<dbReference type="SUPFAM" id="SSF55021">
    <property type="entry name" value="ACT-like"/>
    <property type="match status" value="1"/>
</dbReference>
<dbReference type="PANTHER" id="PTHR42789">
    <property type="entry name" value="D-ISOMER SPECIFIC 2-HYDROXYACID DEHYDROGENASE FAMILY PROTEIN (AFU_ORTHOLOGUE AFUA_6G10090)"/>
    <property type="match status" value="1"/>
</dbReference>
<dbReference type="RefSeq" id="WP_142443611.1">
    <property type="nucleotide sequence ID" value="NZ_SESI01000002.1"/>
</dbReference>
<evidence type="ECO:0000313" key="14">
    <source>
        <dbReference type="EMBL" id="TQQ80498.1"/>
    </source>
</evidence>
<dbReference type="UniPathway" id="UPA00135">
    <property type="reaction ID" value="UER00196"/>
</dbReference>
<dbReference type="GO" id="GO:0004617">
    <property type="term" value="F:phosphoglycerate dehydrogenase activity"/>
    <property type="evidence" value="ECO:0007669"/>
    <property type="project" value="UniProtKB-UniRule"/>
</dbReference>
<evidence type="ECO:0000256" key="2">
    <source>
        <dbReference type="ARBA" id="ARBA00005854"/>
    </source>
</evidence>
<dbReference type="SUPFAM" id="SSF143548">
    <property type="entry name" value="Serine metabolism enzymes domain"/>
    <property type="match status" value="1"/>
</dbReference>
<evidence type="ECO:0000259" key="13">
    <source>
        <dbReference type="Pfam" id="PF19304"/>
    </source>
</evidence>
<dbReference type="InterPro" id="IPR045626">
    <property type="entry name" value="PGDH_ASB_dom"/>
</dbReference>
<keyword evidence="5 10" id="KW-0028">Amino-acid biosynthesis</keyword>
<dbReference type="SUPFAM" id="SSF51735">
    <property type="entry name" value="NAD(P)-binding Rossmann-fold domains"/>
    <property type="match status" value="1"/>
</dbReference>
<evidence type="ECO:0000256" key="7">
    <source>
        <dbReference type="ARBA" id="ARBA00023027"/>
    </source>
</evidence>
<evidence type="ECO:0000256" key="1">
    <source>
        <dbReference type="ARBA" id="ARBA00005216"/>
    </source>
</evidence>
<comment type="similarity">
    <text evidence="2 10">Belongs to the D-isomer specific 2-hydroxyacid dehydrogenase family.</text>
</comment>